<sequence>MNYSIFEIADWFLAKENMTPKKLQKLTYYVQAWGHALLNRPVINDTTFEAWAHGPVSSELYNEYRDFGWNDIPKVDNAPDIQDEKVNDLLESVWITYGDMSANALEAQTHVEDPWIKARRKARAEEGDRCNEKISEDDMREFYLSIYSGD</sequence>
<dbReference type="AlphaFoldDB" id="A0A0D6DYT4"/>
<feature type="domain" description="Antitoxin SocA-like Panacea" evidence="1">
    <location>
        <begin position="23"/>
        <end position="115"/>
    </location>
</feature>
<dbReference type="EMBL" id="LN774769">
    <property type="protein sequence ID" value="CEN29127.1"/>
    <property type="molecule type" value="Genomic_DNA"/>
</dbReference>
<organism evidence="2 3">
    <name type="scientific">Pseudolactococcus piscium MKFS47</name>
    <dbReference type="NCBI Taxonomy" id="297352"/>
    <lineage>
        <taxon>Bacteria</taxon>
        <taxon>Bacillati</taxon>
        <taxon>Bacillota</taxon>
        <taxon>Bacilli</taxon>
        <taxon>Lactobacillales</taxon>
        <taxon>Streptococcaceae</taxon>
        <taxon>Pseudolactococcus</taxon>
    </lineage>
</organism>
<dbReference type="Proteomes" id="UP000033166">
    <property type="component" value="Chromosome I"/>
</dbReference>
<evidence type="ECO:0000313" key="2">
    <source>
        <dbReference type="EMBL" id="CEN29127.1"/>
    </source>
</evidence>
<protein>
    <submittedName>
        <fullName evidence="2">Putative prophage protein</fullName>
    </submittedName>
</protein>
<evidence type="ECO:0000313" key="3">
    <source>
        <dbReference type="Proteomes" id="UP000033166"/>
    </source>
</evidence>
<accession>A0A0D6DYT4</accession>
<dbReference type="InterPro" id="IPR025272">
    <property type="entry name" value="SocA_Panacea"/>
</dbReference>
<evidence type="ECO:0000259" key="1">
    <source>
        <dbReference type="Pfam" id="PF13274"/>
    </source>
</evidence>
<proteinExistence type="predicted"/>
<dbReference type="KEGG" id="lpk:LACPI_1927"/>
<dbReference type="HOGENOM" id="CLU_110683_4_0_9"/>
<dbReference type="RefSeq" id="WP_047916134.1">
    <property type="nucleotide sequence ID" value="NZ_LN774769.1"/>
</dbReference>
<gene>
    <name evidence="2" type="ORF">LACPI_1927</name>
</gene>
<reference evidence="3" key="1">
    <citation type="submission" date="2015-01" db="EMBL/GenBank/DDBJ databases">
        <authorList>
            <person name="Andreevskaya M."/>
        </authorList>
    </citation>
    <scope>NUCLEOTIDE SEQUENCE [LARGE SCALE GENOMIC DNA]</scope>
    <source>
        <strain evidence="3">MKFS47</strain>
    </source>
</reference>
<dbReference type="Pfam" id="PF13274">
    <property type="entry name" value="SocA_Panacea"/>
    <property type="match status" value="1"/>
</dbReference>
<name>A0A0D6DYT4_9LACT</name>